<dbReference type="Proteomes" id="UP000747542">
    <property type="component" value="Unassembled WGS sequence"/>
</dbReference>
<keyword evidence="2" id="KW-1185">Reference proteome</keyword>
<proteinExistence type="predicted"/>
<evidence type="ECO:0000313" key="2">
    <source>
        <dbReference type="Proteomes" id="UP000747542"/>
    </source>
</evidence>
<comment type="caution">
    <text evidence="1">The sequence shown here is derived from an EMBL/GenBank/DDBJ whole genome shotgun (WGS) entry which is preliminary data.</text>
</comment>
<accession>A0A8J5MVQ2</accession>
<gene>
    <name evidence="1" type="ORF">Hamer_G005200</name>
</gene>
<reference evidence="1" key="1">
    <citation type="journal article" date="2021" name="Sci. Adv.">
        <title>The American lobster genome reveals insights on longevity, neural, and immune adaptations.</title>
        <authorList>
            <person name="Polinski J.M."/>
            <person name="Zimin A.V."/>
            <person name="Clark K.F."/>
            <person name="Kohn A.B."/>
            <person name="Sadowski N."/>
            <person name="Timp W."/>
            <person name="Ptitsyn A."/>
            <person name="Khanna P."/>
            <person name="Romanova D.Y."/>
            <person name="Williams P."/>
            <person name="Greenwood S.J."/>
            <person name="Moroz L.L."/>
            <person name="Walt D.R."/>
            <person name="Bodnar A.G."/>
        </authorList>
    </citation>
    <scope>NUCLEOTIDE SEQUENCE</scope>
    <source>
        <strain evidence="1">GMGI-L3</strain>
    </source>
</reference>
<sequence>MVASLWRSPPTRRVLDSLPCLRYLVPQSPVLNMLPLTSVAVVFFKELLRYSEEKLVEELRVQKVVKVDRFHKKENGALNSTPSLLLTFDCFEIPTSIKVALALP</sequence>
<organism evidence="1 2">
    <name type="scientific">Homarus americanus</name>
    <name type="common">American lobster</name>
    <dbReference type="NCBI Taxonomy" id="6706"/>
    <lineage>
        <taxon>Eukaryota</taxon>
        <taxon>Metazoa</taxon>
        <taxon>Ecdysozoa</taxon>
        <taxon>Arthropoda</taxon>
        <taxon>Crustacea</taxon>
        <taxon>Multicrustacea</taxon>
        <taxon>Malacostraca</taxon>
        <taxon>Eumalacostraca</taxon>
        <taxon>Eucarida</taxon>
        <taxon>Decapoda</taxon>
        <taxon>Pleocyemata</taxon>
        <taxon>Astacidea</taxon>
        <taxon>Nephropoidea</taxon>
        <taxon>Nephropidae</taxon>
        <taxon>Homarus</taxon>
    </lineage>
</organism>
<protein>
    <submittedName>
        <fullName evidence="1">Uncharacterized protein</fullName>
    </submittedName>
</protein>
<dbReference type="EMBL" id="JAHLQT010024959">
    <property type="protein sequence ID" value="KAG7164779.1"/>
    <property type="molecule type" value="Genomic_DNA"/>
</dbReference>
<dbReference type="AlphaFoldDB" id="A0A8J5MVQ2"/>
<evidence type="ECO:0000313" key="1">
    <source>
        <dbReference type="EMBL" id="KAG7164779.1"/>
    </source>
</evidence>
<name>A0A8J5MVQ2_HOMAM</name>